<dbReference type="PROSITE" id="PS51750">
    <property type="entry name" value="BRO_N"/>
    <property type="match status" value="1"/>
</dbReference>
<feature type="domain" description="Bro-N" evidence="1">
    <location>
        <begin position="2"/>
        <end position="108"/>
    </location>
</feature>
<dbReference type="PANTHER" id="PTHR36180:SF2">
    <property type="entry name" value="BRO FAMILY PROTEIN"/>
    <property type="match status" value="1"/>
</dbReference>
<organism evidence="2 3">
    <name type="scientific">Pseudomonas cuatrocienegasensis</name>
    <dbReference type="NCBI Taxonomy" id="543360"/>
    <lineage>
        <taxon>Bacteria</taxon>
        <taxon>Pseudomonadati</taxon>
        <taxon>Pseudomonadota</taxon>
        <taxon>Gammaproteobacteria</taxon>
        <taxon>Pseudomonadales</taxon>
        <taxon>Pseudomonadaceae</taxon>
        <taxon>Pseudomonas</taxon>
    </lineage>
</organism>
<comment type="caution">
    <text evidence="2">The sequence shown here is derived from an EMBL/GenBank/DDBJ whole genome shotgun (WGS) entry which is preliminary data.</text>
</comment>
<dbReference type="EMBL" id="FOFP01000010">
    <property type="protein sequence ID" value="SEQ79588.1"/>
    <property type="molecule type" value="Genomic_DNA"/>
</dbReference>
<proteinExistence type="predicted"/>
<keyword evidence="3" id="KW-1185">Reference proteome</keyword>
<protein>
    <submittedName>
        <fullName evidence="2">Prophage antirepressor</fullName>
    </submittedName>
</protein>
<evidence type="ECO:0000259" key="1">
    <source>
        <dbReference type="PROSITE" id="PS51750"/>
    </source>
</evidence>
<gene>
    <name evidence="2" type="ORF">SAMN05216600_1104</name>
</gene>
<sequence>MHETFTPIIFQRHHNPLRTVLIDRQPWFVASDLGRLLNQRHAERLCKRMDADQIKTIHLAYRSGSEEQVQVINVAGLYKALYRFHHPEHRQISHWLSQEVIPTLHDQQHTEVNQPRRVLMAWQGTRIGVLDWQGELWVPLRQLPTFSPWQELPALRRWFG</sequence>
<dbReference type="InterPro" id="IPR003497">
    <property type="entry name" value="BRO_N_domain"/>
</dbReference>
<dbReference type="Pfam" id="PF02498">
    <property type="entry name" value="Bro-N"/>
    <property type="match status" value="1"/>
</dbReference>
<accession>A0ABY1BG93</accession>
<dbReference type="PANTHER" id="PTHR36180">
    <property type="entry name" value="DNA-BINDING PROTEIN-RELATED-RELATED"/>
    <property type="match status" value="1"/>
</dbReference>
<dbReference type="RefSeq" id="WP_069520627.1">
    <property type="nucleotide sequence ID" value="NZ_FOFP01000010.1"/>
</dbReference>
<evidence type="ECO:0000313" key="2">
    <source>
        <dbReference type="EMBL" id="SEQ79588.1"/>
    </source>
</evidence>
<dbReference type="SMART" id="SM01040">
    <property type="entry name" value="Bro-N"/>
    <property type="match status" value="1"/>
</dbReference>
<evidence type="ECO:0000313" key="3">
    <source>
        <dbReference type="Proteomes" id="UP000198512"/>
    </source>
</evidence>
<dbReference type="Proteomes" id="UP000198512">
    <property type="component" value="Unassembled WGS sequence"/>
</dbReference>
<name>A0ABY1BG93_9PSED</name>
<reference evidence="2 3" key="1">
    <citation type="submission" date="2016-10" db="EMBL/GenBank/DDBJ databases">
        <authorList>
            <person name="Varghese N."/>
            <person name="Submissions S."/>
        </authorList>
    </citation>
    <scope>NUCLEOTIDE SEQUENCE [LARGE SCALE GENOMIC DNA]</scope>
    <source>
        <strain evidence="2 3">CIP 109853</strain>
    </source>
</reference>